<proteinExistence type="predicted"/>
<accession>A0A1X7SND8</accession>
<dbReference type="AlphaFoldDB" id="A0A1X7SND8"/>
<keyword evidence="2" id="KW-1185">Reference proteome</keyword>
<dbReference type="KEGG" id="aqu:109592237"/>
<evidence type="ECO:0000313" key="1">
    <source>
        <dbReference type="EnsemblMetazoa" id="Aqu2.1.03593_001"/>
    </source>
</evidence>
<reference evidence="2" key="1">
    <citation type="journal article" date="2010" name="Nature">
        <title>The Amphimedon queenslandica genome and the evolution of animal complexity.</title>
        <authorList>
            <person name="Srivastava M."/>
            <person name="Simakov O."/>
            <person name="Chapman J."/>
            <person name="Fahey B."/>
            <person name="Gauthier M.E."/>
            <person name="Mitros T."/>
            <person name="Richards G.S."/>
            <person name="Conaco C."/>
            <person name="Dacre M."/>
            <person name="Hellsten U."/>
            <person name="Larroux C."/>
            <person name="Putnam N.H."/>
            <person name="Stanke M."/>
            <person name="Adamska M."/>
            <person name="Darling A."/>
            <person name="Degnan S.M."/>
            <person name="Oakley T.H."/>
            <person name="Plachetzki D.C."/>
            <person name="Zhai Y."/>
            <person name="Adamski M."/>
            <person name="Calcino A."/>
            <person name="Cummins S.F."/>
            <person name="Goodstein D.M."/>
            <person name="Harris C."/>
            <person name="Jackson D.J."/>
            <person name="Leys S.P."/>
            <person name="Shu S."/>
            <person name="Woodcroft B.J."/>
            <person name="Vervoort M."/>
            <person name="Kosik K.S."/>
            <person name="Manning G."/>
            <person name="Degnan B.M."/>
            <person name="Rokhsar D.S."/>
        </authorList>
    </citation>
    <scope>NUCLEOTIDE SEQUENCE [LARGE SCALE GENOMIC DNA]</scope>
</reference>
<protein>
    <submittedName>
        <fullName evidence="1">Uncharacterized protein</fullName>
    </submittedName>
</protein>
<evidence type="ECO:0000313" key="2">
    <source>
        <dbReference type="Proteomes" id="UP000007879"/>
    </source>
</evidence>
<gene>
    <name evidence="1" type="primary">109592237</name>
</gene>
<dbReference type="EnsemblMetazoa" id="XM_020007742.1">
    <property type="protein sequence ID" value="XP_019863301.1"/>
    <property type="gene ID" value="LOC109592237"/>
</dbReference>
<dbReference type="EnsemblMetazoa" id="Aqu2.1.03593_001">
    <property type="protein sequence ID" value="Aqu2.1.03593_001"/>
    <property type="gene ID" value="Aqu2.1.03593"/>
</dbReference>
<sequence length="282" mass="30978">MNCLALIYKKRLSDKVMMSLTAIQDMDHLKELIEKRGMLPILGTQISSFHFLFSDDKPDDKDCLLKVHNFPSHTIDGWRIKPCNPPTISKSLVVRHSSKSAEPPYIQVSVEPDKTDATNKISYVLSIDGIQTSDASTVQWTIEVSKNDLLATTPSSIGPSVVAAPSTEIVEAEGASDLDIAKGKVKDILMKNQVSLKRAFSLSLQSISDQLLQVGIISQDIHRSPSYDDIIGSFLAGLTFIRRQSELNKECDTFLTALSNVGGPVARAAGMLREDWGQAMNM</sequence>
<reference evidence="1" key="2">
    <citation type="submission" date="2017-05" db="UniProtKB">
        <authorList>
            <consortium name="EnsemblMetazoa"/>
        </authorList>
    </citation>
    <scope>IDENTIFICATION</scope>
</reference>
<organism evidence="1">
    <name type="scientific">Amphimedon queenslandica</name>
    <name type="common">Sponge</name>
    <dbReference type="NCBI Taxonomy" id="400682"/>
    <lineage>
        <taxon>Eukaryota</taxon>
        <taxon>Metazoa</taxon>
        <taxon>Porifera</taxon>
        <taxon>Demospongiae</taxon>
        <taxon>Heteroscleromorpha</taxon>
        <taxon>Haplosclerida</taxon>
        <taxon>Niphatidae</taxon>
        <taxon>Amphimedon</taxon>
    </lineage>
</organism>
<name>A0A1X7SND8_AMPQE</name>
<dbReference type="Proteomes" id="UP000007879">
    <property type="component" value="Unassembled WGS sequence"/>
</dbReference>
<dbReference type="InParanoid" id="A0A1X7SND8"/>